<evidence type="ECO:0000256" key="7">
    <source>
        <dbReference type="SAM" id="Phobius"/>
    </source>
</evidence>
<proteinExistence type="predicted"/>
<dbReference type="AlphaFoldDB" id="A0A9W7CME7"/>
<dbReference type="InterPro" id="IPR016439">
    <property type="entry name" value="Lag1/Lac1-like"/>
</dbReference>
<dbReference type="PIRSF" id="PIRSF005225">
    <property type="entry name" value="LAG1_LAC1"/>
    <property type="match status" value="1"/>
</dbReference>
<feature type="transmembrane region" description="Helical" evidence="7">
    <location>
        <begin position="162"/>
        <end position="185"/>
    </location>
</feature>
<feature type="compositionally biased region" description="Basic residues" evidence="6">
    <location>
        <begin position="219"/>
        <end position="228"/>
    </location>
</feature>
<evidence type="ECO:0000259" key="8">
    <source>
        <dbReference type="PROSITE" id="PS50922"/>
    </source>
</evidence>
<feature type="transmembrane region" description="Helical" evidence="7">
    <location>
        <begin position="65"/>
        <end position="84"/>
    </location>
</feature>
<dbReference type="InterPro" id="IPR006634">
    <property type="entry name" value="TLC-dom"/>
</dbReference>
<evidence type="ECO:0000256" key="3">
    <source>
        <dbReference type="ARBA" id="ARBA00022989"/>
    </source>
</evidence>
<feature type="transmembrane region" description="Helical" evidence="7">
    <location>
        <begin position="126"/>
        <end position="150"/>
    </location>
</feature>
<gene>
    <name evidence="9" type="ORF">TrLO_g6497</name>
</gene>
<keyword evidence="3 7" id="KW-1133">Transmembrane helix</keyword>
<evidence type="ECO:0000256" key="2">
    <source>
        <dbReference type="ARBA" id="ARBA00022692"/>
    </source>
</evidence>
<evidence type="ECO:0000256" key="1">
    <source>
        <dbReference type="ARBA" id="ARBA00004141"/>
    </source>
</evidence>
<sequence>MSVCLTSWDWVWPSGEWWSGYADGAHDIMRNDLRCWYIMDASRYSALLFSILFLEHGRKDFKEMLIHHLVTIIITLVSYHYGFTRVGAIVKLVMDPADVPLHMAKLWLYIGGDDKKGWSVFLANRFFEVFAVAFFVTRIIFFGYVVWSAAIESSNHLVMPPAGWGCVGLLVVLLGLQCFWMSLIVKMATKSARGENLEDIRSDSEGEEGEMKEGNRPIAVRKKKKKQQ</sequence>
<comment type="caution">
    <text evidence="9">The sequence shown here is derived from an EMBL/GenBank/DDBJ whole genome shotgun (WGS) entry which is preliminary data.</text>
</comment>
<evidence type="ECO:0000313" key="9">
    <source>
        <dbReference type="EMBL" id="GMI08355.1"/>
    </source>
</evidence>
<keyword evidence="10" id="KW-1185">Reference proteome</keyword>
<evidence type="ECO:0000256" key="4">
    <source>
        <dbReference type="ARBA" id="ARBA00023136"/>
    </source>
</evidence>
<dbReference type="GO" id="GO:0005783">
    <property type="term" value="C:endoplasmic reticulum"/>
    <property type="evidence" value="ECO:0007669"/>
    <property type="project" value="TreeGrafter"/>
</dbReference>
<dbReference type="Pfam" id="PF03798">
    <property type="entry name" value="TRAM_LAG1_CLN8"/>
    <property type="match status" value="1"/>
</dbReference>
<dbReference type="GO" id="GO:0046513">
    <property type="term" value="P:ceramide biosynthetic process"/>
    <property type="evidence" value="ECO:0007669"/>
    <property type="project" value="InterPro"/>
</dbReference>
<dbReference type="OrthoDB" id="537032at2759"/>
<dbReference type="GO" id="GO:0050291">
    <property type="term" value="F:sphingosine N-acyltransferase activity"/>
    <property type="evidence" value="ECO:0007669"/>
    <property type="project" value="InterPro"/>
</dbReference>
<dbReference type="PROSITE" id="PS50922">
    <property type="entry name" value="TLC"/>
    <property type="match status" value="1"/>
</dbReference>
<feature type="region of interest" description="Disordered" evidence="6">
    <location>
        <begin position="193"/>
        <end position="228"/>
    </location>
</feature>
<reference evidence="10" key="1">
    <citation type="journal article" date="2023" name="Commun. Biol.">
        <title>Genome analysis of Parmales, the sister group of diatoms, reveals the evolutionary specialization of diatoms from phago-mixotrophs to photoautotrophs.</title>
        <authorList>
            <person name="Ban H."/>
            <person name="Sato S."/>
            <person name="Yoshikawa S."/>
            <person name="Yamada K."/>
            <person name="Nakamura Y."/>
            <person name="Ichinomiya M."/>
            <person name="Sato N."/>
            <person name="Blanc-Mathieu R."/>
            <person name="Endo H."/>
            <person name="Kuwata A."/>
            <person name="Ogata H."/>
        </authorList>
    </citation>
    <scope>NUCLEOTIDE SEQUENCE [LARGE SCALE GENOMIC DNA]</scope>
    <source>
        <strain evidence="10">NIES 3700</strain>
    </source>
</reference>
<dbReference type="GO" id="GO:0016020">
    <property type="term" value="C:membrane"/>
    <property type="evidence" value="ECO:0007669"/>
    <property type="project" value="UniProtKB-SubCell"/>
</dbReference>
<dbReference type="PANTHER" id="PTHR12560">
    <property type="entry name" value="LONGEVITY ASSURANCE FACTOR 1 LAG1"/>
    <property type="match status" value="1"/>
</dbReference>
<accession>A0A9W7CME7</accession>
<organism evidence="9 10">
    <name type="scientific">Triparma laevis f. longispina</name>
    <dbReference type="NCBI Taxonomy" id="1714387"/>
    <lineage>
        <taxon>Eukaryota</taxon>
        <taxon>Sar</taxon>
        <taxon>Stramenopiles</taxon>
        <taxon>Ochrophyta</taxon>
        <taxon>Bolidophyceae</taxon>
        <taxon>Parmales</taxon>
        <taxon>Triparmaceae</taxon>
        <taxon>Triparma</taxon>
    </lineage>
</organism>
<dbReference type="PANTHER" id="PTHR12560:SF0">
    <property type="entry name" value="LD18904P"/>
    <property type="match status" value="1"/>
</dbReference>
<dbReference type="EMBL" id="BRXW01000122">
    <property type="protein sequence ID" value="GMI08355.1"/>
    <property type="molecule type" value="Genomic_DNA"/>
</dbReference>
<dbReference type="Proteomes" id="UP001165122">
    <property type="component" value="Unassembled WGS sequence"/>
</dbReference>
<keyword evidence="4 5" id="KW-0472">Membrane</keyword>
<keyword evidence="2 5" id="KW-0812">Transmembrane</keyword>
<dbReference type="SMART" id="SM00724">
    <property type="entry name" value="TLC"/>
    <property type="match status" value="1"/>
</dbReference>
<comment type="subcellular location">
    <subcellularLocation>
        <location evidence="1">Membrane</location>
        <topology evidence="1">Multi-pass membrane protein</topology>
    </subcellularLocation>
</comment>
<protein>
    <recommendedName>
        <fullName evidence="8">TLC domain-containing protein</fullName>
    </recommendedName>
</protein>
<feature type="compositionally biased region" description="Basic and acidic residues" evidence="6">
    <location>
        <begin position="193"/>
        <end position="215"/>
    </location>
</feature>
<evidence type="ECO:0000256" key="6">
    <source>
        <dbReference type="SAM" id="MobiDB-lite"/>
    </source>
</evidence>
<evidence type="ECO:0000256" key="5">
    <source>
        <dbReference type="PROSITE-ProRule" id="PRU00205"/>
    </source>
</evidence>
<evidence type="ECO:0000313" key="10">
    <source>
        <dbReference type="Proteomes" id="UP001165122"/>
    </source>
</evidence>
<name>A0A9W7CME7_9STRA</name>
<feature type="domain" description="TLC" evidence="8">
    <location>
        <begin position="1"/>
        <end position="193"/>
    </location>
</feature>